<proteinExistence type="predicted"/>
<dbReference type="AlphaFoldDB" id="A0A1F5RDG4"/>
<keyword evidence="1" id="KW-0732">Signal</keyword>
<dbReference type="Proteomes" id="UP000177230">
    <property type="component" value="Unassembled WGS sequence"/>
</dbReference>
<protein>
    <recommendedName>
        <fullName evidence="2">Outer membrane protein beta-barrel domain-containing protein</fullName>
    </recommendedName>
</protein>
<feature type="domain" description="Outer membrane protein beta-barrel" evidence="2">
    <location>
        <begin position="20"/>
        <end position="161"/>
    </location>
</feature>
<evidence type="ECO:0000313" key="3">
    <source>
        <dbReference type="EMBL" id="OGF12093.1"/>
    </source>
</evidence>
<evidence type="ECO:0000313" key="4">
    <source>
        <dbReference type="Proteomes" id="UP000177230"/>
    </source>
</evidence>
<organism evidence="3 4">
    <name type="scientific">Candidatus Edwardsbacteria bacterium GWF2_54_11</name>
    <dbReference type="NCBI Taxonomy" id="1817851"/>
    <lineage>
        <taxon>Bacteria</taxon>
        <taxon>Candidatus Edwardsiibacteriota</taxon>
    </lineage>
</organism>
<evidence type="ECO:0000256" key="1">
    <source>
        <dbReference type="SAM" id="SignalP"/>
    </source>
</evidence>
<comment type="caution">
    <text evidence="3">The sequence shown here is derived from an EMBL/GenBank/DDBJ whole genome shotgun (WGS) entry which is preliminary data.</text>
</comment>
<evidence type="ECO:0000259" key="2">
    <source>
        <dbReference type="Pfam" id="PF13568"/>
    </source>
</evidence>
<sequence length="181" mass="20405">MKRRLLVILILTSFSGLCLAQTTSFGLKGGMNISNIYGIECDRPDSRFGFIGGAFCDFDFVSFSIQPEVLFSQKGWKYNIGCRYNYFEIPVLIKIPLSQKFRISPYLGPAVSLLANAKIEDFDFSQDVNSPDLGLVLGTEIKTPLKISLDVRYTMGLRKIFKEYNDDIKHSVFSIMIGLQS</sequence>
<feature type="chain" id="PRO_5009520704" description="Outer membrane protein beta-barrel domain-containing protein" evidence="1">
    <location>
        <begin position="21"/>
        <end position="181"/>
    </location>
</feature>
<dbReference type="InterPro" id="IPR025665">
    <property type="entry name" value="Beta-barrel_OMP_2"/>
</dbReference>
<reference evidence="3 4" key="1">
    <citation type="journal article" date="2016" name="Nat. Commun.">
        <title>Thousands of microbial genomes shed light on interconnected biogeochemical processes in an aquifer system.</title>
        <authorList>
            <person name="Anantharaman K."/>
            <person name="Brown C.T."/>
            <person name="Hug L.A."/>
            <person name="Sharon I."/>
            <person name="Castelle C.J."/>
            <person name="Probst A.J."/>
            <person name="Thomas B.C."/>
            <person name="Singh A."/>
            <person name="Wilkins M.J."/>
            <person name="Karaoz U."/>
            <person name="Brodie E.L."/>
            <person name="Williams K.H."/>
            <person name="Hubbard S.S."/>
            <person name="Banfield J.F."/>
        </authorList>
    </citation>
    <scope>NUCLEOTIDE SEQUENCE [LARGE SCALE GENOMIC DNA]</scope>
</reference>
<feature type="signal peptide" evidence="1">
    <location>
        <begin position="1"/>
        <end position="20"/>
    </location>
</feature>
<name>A0A1F5RDG4_9BACT</name>
<dbReference type="Pfam" id="PF13568">
    <property type="entry name" value="OMP_b-brl_2"/>
    <property type="match status" value="1"/>
</dbReference>
<gene>
    <name evidence="3" type="ORF">A2024_03650</name>
</gene>
<dbReference type="EMBL" id="MFFM01000034">
    <property type="protein sequence ID" value="OGF12093.1"/>
    <property type="molecule type" value="Genomic_DNA"/>
</dbReference>
<accession>A0A1F5RDG4</accession>